<reference evidence="1 2" key="1">
    <citation type="journal article" date="2016" name="Appl. Microbiol. Biotechnol.">
        <title>Characterization of T-DNA insertion mutants with decreased virulence in the entomopathogenic fungus Beauveria bassiana JEF-007.</title>
        <authorList>
            <person name="Kim S."/>
            <person name="Lee S.J."/>
            <person name="Nai Y.S."/>
            <person name="Yu J.S."/>
            <person name="Lee M.R."/>
            <person name="Yang Y.T."/>
            <person name="Kim J.S."/>
        </authorList>
    </citation>
    <scope>NUCLEOTIDE SEQUENCE [LARGE SCALE GENOMIC DNA]</scope>
    <source>
        <strain evidence="1 2">JEF-007</strain>
    </source>
</reference>
<accession>A0A2N6NE90</accession>
<evidence type="ECO:0000313" key="1">
    <source>
        <dbReference type="EMBL" id="PMB65587.1"/>
    </source>
</evidence>
<dbReference type="AlphaFoldDB" id="A0A2N6NE90"/>
<organism evidence="1 2">
    <name type="scientific">Beauveria bassiana</name>
    <name type="common">White muscardine disease fungus</name>
    <name type="synonym">Tritirachium shiotae</name>
    <dbReference type="NCBI Taxonomy" id="176275"/>
    <lineage>
        <taxon>Eukaryota</taxon>
        <taxon>Fungi</taxon>
        <taxon>Dikarya</taxon>
        <taxon>Ascomycota</taxon>
        <taxon>Pezizomycotina</taxon>
        <taxon>Sordariomycetes</taxon>
        <taxon>Hypocreomycetidae</taxon>
        <taxon>Hypocreales</taxon>
        <taxon>Cordycipitaceae</taxon>
        <taxon>Beauveria</taxon>
    </lineage>
</organism>
<name>A0A2N6NE90_BEABA</name>
<dbReference type="EMBL" id="MRVG01000010">
    <property type="protein sequence ID" value="PMB65587.1"/>
    <property type="molecule type" value="Genomic_DNA"/>
</dbReference>
<sequence length="90" mass="9855">MLIPEPIILVSDRTPLLQAESDVARAAAPATTNSTALLRRVADALPRSFWSIATIEFCERFAYFGIVAPMQNYLQNTTYDAMHRGGIGAV</sequence>
<dbReference type="InterPro" id="IPR036259">
    <property type="entry name" value="MFS_trans_sf"/>
</dbReference>
<dbReference type="Proteomes" id="UP000235728">
    <property type="component" value="Unassembled WGS sequence"/>
</dbReference>
<dbReference type="Gene3D" id="1.20.1250.20">
    <property type="entry name" value="MFS general substrate transporter like domains"/>
    <property type="match status" value="1"/>
</dbReference>
<evidence type="ECO:0000313" key="2">
    <source>
        <dbReference type="Proteomes" id="UP000235728"/>
    </source>
</evidence>
<gene>
    <name evidence="1" type="primary">ptr2_1</name>
    <name evidence="1" type="ORF">BM221_008948</name>
</gene>
<comment type="caution">
    <text evidence="1">The sequence shown here is derived from an EMBL/GenBank/DDBJ whole genome shotgun (WGS) entry which is preliminary data.</text>
</comment>
<proteinExistence type="predicted"/>
<protein>
    <submittedName>
        <fullName evidence="1">Putative peptide transporter ptr2</fullName>
    </submittedName>
</protein>